<dbReference type="InterPro" id="IPR036390">
    <property type="entry name" value="WH_DNA-bd_sf"/>
</dbReference>
<dbReference type="Gene3D" id="1.10.10.10">
    <property type="entry name" value="Winged helix-like DNA-binding domain superfamily/Winged helix DNA-binding domain"/>
    <property type="match status" value="1"/>
</dbReference>
<dbReference type="Proteomes" id="UP001595462">
    <property type="component" value="Unassembled WGS sequence"/>
</dbReference>
<organism evidence="2 3">
    <name type="scientific">Salinisphaera aquimarina</name>
    <dbReference type="NCBI Taxonomy" id="2094031"/>
    <lineage>
        <taxon>Bacteria</taxon>
        <taxon>Pseudomonadati</taxon>
        <taxon>Pseudomonadota</taxon>
        <taxon>Gammaproteobacteria</taxon>
        <taxon>Salinisphaerales</taxon>
        <taxon>Salinisphaeraceae</taxon>
        <taxon>Salinisphaera</taxon>
    </lineage>
</organism>
<dbReference type="Pfam" id="PF12802">
    <property type="entry name" value="MarR_2"/>
    <property type="match status" value="1"/>
</dbReference>
<name>A0ABV7ENX2_9GAMM</name>
<sequence length="145" mass="16208">MKTTPAIGETLHRLLHAYKRAMREEYDAADIGLTVSHIRVLKGIAGLREGTAQTIANRMRQDKGRIARLIKDLADEGFIARRPHPTDSRSQQLALTPAGREIRQRIAMIEARAGARMADGLLEADIHRFIELAESMIANLEQSQD</sequence>
<comment type="caution">
    <text evidence="2">The sequence shown here is derived from an EMBL/GenBank/DDBJ whole genome shotgun (WGS) entry which is preliminary data.</text>
</comment>
<dbReference type="InterPro" id="IPR036388">
    <property type="entry name" value="WH-like_DNA-bd_sf"/>
</dbReference>
<feature type="domain" description="HTH marR-type" evidence="1">
    <location>
        <begin position="4"/>
        <end position="138"/>
    </location>
</feature>
<accession>A0ABV7ENX2</accession>
<dbReference type="InterPro" id="IPR000835">
    <property type="entry name" value="HTH_MarR-typ"/>
</dbReference>
<dbReference type="PANTHER" id="PTHR33164">
    <property type="entry name" value="TRANSCRIPTIONAL REGULATOR, MARR FAMILY"/>
    <property type="match status" value="1"/>
</dbReference>
<dbReference type="SMART" id="SM00347">
    <property type="entry name" value="HTH_MARR"/>
    <property type="match status" value="1"/>
</dbReference>
<dbReference type="SUPFAM" id="SSF46785">
    <property type="entry name" value="Winged helix' DNA-binding domain"/>
    <property type="match status" value="1"/>
</dbReference>
<protein>
    <submittedName>
        <fullName evidence="2">MarR family winged helix-turn-helix transcriptional regulator</fullName>
    </submittedName>
</protein>
<dbReference type="RefSeq" id="WP_380687745.1">
    <property type="nucleotide sequence ID" value="NZ_JBHRSS010000003.1"/>
</dbReference>
<gene>
    <name evidence="2" type="ORF">ACFOSU_06720</name>
</gene>
<dbReference type="EMBL" id="JBHRSS010000003">
    <property type="protein sequence ID" value="MFC3103581.1"/>
    <property type="molecule type" value="Genomic_DNA"/>
</dbReference>
<reference evidence="3" key="1">
    <citation type="journal article" date="2019" name="Int. J. Syst. Evol. Microbiol.">
        <title>The Global Catalogue of Microorganisms (GCM) 10K type strain sequencing project: providing services to taxonomists for standard genome sequencing and annotation.</title>
        <authorList>
            <consortium name="The Broad Institute Genomics Platform"/>
            <consortium name="The Broad Institute Genome Sequencing Center for Infectious Disease"/>
            <person name="Wu L."/>
            <person name="Ma J."/>
        </authorList>
    </citation>
    <scope>NUCLEOTIDE SEQUENCE [LARGE SCALE GENOMIC DNA]</scope>
    <source>
        <strain evidence="3">KCTC 52640</strain>
    </source>
</reference>
<evidence type="ECO:0000313" key="2">
    <source>
        <dbReference type="EMBL" id="MFC3103581.1"/>
    </source>
</evidence>
<dbReference type="InterPro" id="IPR039422">
    <property type="entry name" value="MarR/SlyA-like"/>
</dbReference>
<dbReference type="PANTHER" id="PTHR33164:SF43">
    <property type="entry name" value="HTH-TYPE TRANSCRIPTIONAL REPRESSOR YETL"/>
    <property type="match status" value="1"/>
</dbReference>
<evidence type="ECO:0000313" key="3">
    <source>
        <dbReference type="Proteomes" id="UP001595462"/>
    </source>
</evidence>
<keyword evidence="3" id="KW-1185">Reference proteome</keyword>
<dbReference type="PROSITE" id="PS50995">
    <property type="entry name" value="HTH_MARR_2"/>
    <property type="match status" value="1"/>
</dbReference>
<evidence type="ECO:0000259" key="1">
    <source>
        <dbReference type="PROSITE" id="PS50995"/>
    </source>
</evidence>
<proteinExistence type="predicted"/>